<evidence type="ECO:0000313" key="5">
    <source>
        <dbReference type="Proteomes" id="UP000320333"/>
    </source>
</evidence>
<dbReference type="Proteomes" id="UP000320333">
    <property type="component" value="Unassembled WGS sequence"/>
</dbReference>
<sequence length="151" mass="16526">MAAAQLTEEQTLHFQEAFSLFAKNGSTISAKDLGDVFRTVGQSVSDDVLAEMIKAVDTKGKGSVDVNEFLAMMASHPASAEAEEELKEAFRVFDKAGTGFITSSDFSHVMNNFLGEKVTSSEVDEMVQDCDVDGDGRINYEEFVKMMLPKH</sequence>
<keyword evidence="2" id="KW-0106">Calcium</keyword>
<dbReference type="InterPro" id="IPR002048">
    <property type="entry name" value="EF_hand_dom"/>
</dbReference>
<protein>
    <recommendedName>
        <fullName evidence="3">EF-hand domain-containing protein</fullName>
    </recommendedName>
</protein>
<dbReference type="InterPro" id="IPR018247">
    <property type="entry name" value="EF_Hand_1_Ca_BS"/>
</dbReference>
<dbReference type="PANTHER" id="PTHR23048">
    <property type="entry name" value="MYOSIN LIGHT CHAIN 1, 3"/>
    <property type="match status" value="1"/>
</dbReference>
<dbReference type="OrthoDB" id="2117682at2759"/>
<dbReference type="PROSITE" id="PS50222">
    <property type="entry name" value="EF_HAND_2"/>
    <property type="match status" value="3"/>
</dbReference>
<dbReference type="FunFam" id="1.10.238.10:FF:000003">
    <property type="entry name" value="Calmodulin A"/>
    <property type="match status" value="1"/>
</dbReference>
<feature type="domain" description="EF-hand" evidence="3">
    <location>
        <begin position="118"/>
        <end position="151"/>
    </location>
</feature>
<dbReference type="Gene3D" id="1.10.238.10">
    <property type="entry name" value="EF-hand"/>
    <property type="match status" value="3"/>
</dbReference>
<proteinExistence type="predicted"/>
<dbReference type="SMART" id="SM00054">
    <property type="entry name" value="EFh"/>
    <property type="match status" value="4"/>
</dbReference>
<keyword evidence="5" id="KW-1185">Reference proteome</keyword>
<dbReference type="AlphaFoldDB" id="A0A507FD29"/>
<dbReference type="InterPro" id="IPR050230">
    <property type="entry name" value="CALM/Myosin/TropC-like"/>
</dbReference>
<gene>
    <name evidence="4" type="ORF">CcCBS67573_g05086</name>
</gene>
<dbReference type="InterPro" id="IPR011992">
    <property type="entry name" value="EF-hand-dom_pair"/>
</dbReference>
<feature type="domain" description="EF-hand" evidence="3">
    <location>
        <begin position="81"/>
        <end position="116"/>
    </location>
</feature>
<evidence type="ECO:0000256" key="2">
    <source>
        <dbReference type="ARBA" id="ARBA00022837"/>
    </source>
</evidence>
<comment type="caution">
    <text evidence="4">The sequence shown here is derived from an EMBL/GenBank/DDBJ whole genome shotgun (WGS) entry which is preliminary data.</text>
</comment>
<name>A0A507FD29_9FUNG</name>
<dbReference type="Pfam" id="PF13499">
    <property type="entry name" value="EF-hand_7"/>
    <property type="match status" value="2"/>
</dbReference>
<feature type="domain" description="EF-hand" evidence="3">
    <location>
        <begin position="44"/>
        <end position="79"/>
    </location>
</feature>
<evidence type="ECO:0000256" key="1">
    <source>
        <dbReference type="ARBA" id="ARBA00022737"/>
    </source>
</evidence>
<evidence type="ECO:0000313" key="4">
    <source>
        <dbReference type="EMBL" id="TPX73645.1"/>
    </source>
</evidence>
<dbReference type="PROSITE" id="PS00018">
    <property type="entry name" value="EF_HAND_1"/>
    <property type="match status" value="1"/>
</dbReference>
<evidence type="ECO:0000259" key="3">
    <source>
        <dbReference type="PROSITE" id="PS50222"/>
    </source>
</evidence>
<dbReference type="SUPFAM" id="SSF47473">
    <property type="entry name" value="EF-hand"/>
    <property type="match status" value="1"/>
</dbReference>
<keyword evidence="1" id="KW-0677">Repeat</keyword>
<organism evidence="4 5">
    <name type="scientific">Chytriomyces confervae</name>
    <dbReference type="NCBI Taxonomy" id="246404"/>
    <lineage>
        <taxon>Eukaryota</taxon>
        <taxon>Fungi</taxon>
        <taxon>Fungi incertae sedis</taxon>
        <taxon>Chytridiomycota</taxon>
        <taxon>Chytridiomycota incertae sedis</taxon>
        <taxon>Chytridiomycetes</taxon>
        <taxon>Chytridiales</taxon>
        <taxon>Chytriomycetaceae</taxon>
        <taxon>Chytriomyces</taxon>
    </lineage>
</organism>
<dbReference type="CDD" id="cd00051">
    <property type="entry name" value="EFh"/>
    <property type="match status" value="2"/>
</dbReference>
<dbReference type="GO" id="GO:0005509">
    <property type="term" value="F:calcium ion binding"/>
    <property type="evidence" value="ECO:0007669"/>
    <property type="project" value="InterPro"/>
</dbReference>
<reference evidence="4 5" key="1">
    <citation type="journal article" date="2019" name="Sci. Rep.">
        <title>Comparative genomics of chytrid fungi reveal insights into the obligate biotrophic and pathogenic lifestyle of Synchytrium endobioticum.</title>
        <authorList>
            <person name="van de Vossenberg B.T.L.H."/>
            <person name="Warris S."/>
            <person name="Nguyen H.D.T."/>
            <person name="van Gent-Pelzer M.P.E."/>
            <person name="Joly D.L."/>
            <person name="van de Geest H.C."/>
            <person name="Bonants P.J.M."/>
            <person name="Smith D.S."/>
            <person name="Levesque C.A."/>
            <person name="van der Lee T.A.J."/>
        </authorList>
    </citation>
    <scope>NUCLEOTIDE SEQUENCE [LARGE SCALE GENOMIC DNA]</scope>
    <source>
        <strain evidence="4 5">CBS 675.73</strain>
    </source>
</reference>
<dbReference type="GO" id="GO:0016460">
    <property type="term" value="C:myosin II complex"/>
    <property type="evidence" value="ECO:0007669"/>
    <property type="project" value="TreeGrafter"/>
</dbReference>
<dbReference type="STRING" id="246404.A0A507FD29"/>
<dbReference type="EMBL" id="QEAP01000173">
    <property type="protein sequence ID" value="TPX73645.1"/>
    <property type="molecule type" value="Genomic_DNA"/>
</dbReference>
<dbReference type="PANTHER" id="PTHR23048:SF0">
    <property type="entry name" value="CALMODULIN LIKE 3"/>
    <property type="match status" value="1"/>
</dbReference>
<accession>A0A507FD29</accession>